<dbReference type="EMBL" id="KZ454991">
    <property type="protein sequence ID" value="PKI83747.1"/>
    <property type="molecule type" value="Genomic_DNA"/>
</dbReference>
<dbReference type="InterPro" id="IPR013154">
    <property type="entry name" value="ADH-like_N"/>
</dbReference>
<proteinExistence type="predicted"/>
<accession>A0A2N1JB19</accession>
<feature type="domain" description="Enoyl reductase (ER)" evidence="2">
    <location>
        <begin position="15"/>
        <end position="363"/>
    </location>
</feature>
<protein>
    <recommendedName>
        <fullName evidence="2">Enoyl reductase (ER) domain-containing protein</fullName>
    </recommendedName>
</protein>
<dbReference type="OrthoDB" id="1706066at2759"/>
<organism evidence="3 4">
    <name type="scientific">Malassezia vespertilionis</name>
    <dbReference type="NCBI Taxonomy" id="2020962"/>
    <lineage>
        <taxon>Eukaryota</taxon>
        <taxon>Fungi</taxon>
        <taxon>Dikarya</taxon>
        <taxon>Basidiomycota</taxon>
        <taxon>Ustilaginomycotina</taxon>
        <taxon>Malasseziomycetes</taxon>
        <taxon>Malasseziales</taxon>
        <taxon>Malasseziaceae</taxon>
        <taxon>Malassezia</taxon>
    </lineage>
</organism>
<dbReference type="CDD" id="cd05188">
    <property type="entry name" value="MDR"/>
    <property type="match status" value="1"/>
</dbReference>
<dbReference type="SMART" id="SM00829">
    <property type="entry name" value="PKS_ER"/>
    <property type="match status" value="1"/>
</dbReference>
<feature type="transmembrane region" description="Helical" evidence="1">
    <location>
        <begin position="189"/>
        <end position="214"/>
    </location>
</feature>
<sequence>MRAVQLEKKHGAKAGERQTVAVCDIPLPSVRENMVLVKVLAAGLNRRDEWSAMGLYPGLVYKNATMGCDACGILVDPHSLEPLENTLYLLTPMRGWEKDPAGPEAALPGTSASAATNEFGGCGFGLLGATKQVVGAGTFCEYIAVDKSQLIPAPKHLSAVQCASLPCAVLTAFRALFTKGNVGKGANVLITGIGGGVAIFALQLAVAAGAHVFVTGGAEAKIEHAKRHGATGGALYRDPEWPAQIRAMLPKEHAWIDVVIDSAGGDIPAQSIRAGLRDGGRIVIYGMTAVPKTTIAMREVLKNVDVQGSTLGSANEFRASVRFVEQHRIVPDIDTVLPGLEHIEEGLSLLADAGKRSGGKVVMEIGHAGGAQNAKV</sequence>
<evidence type="ECO:0000313" key="3">
    <source>
        <dbReference type="EMBL" id="PKI83747.1"/>
    </source>
</evidence>
<evidence type="ECO:0000259" key="2">
    <source>
        <dbReference type="SMART" id="SM00829"/>
    </source>
</evidence>
<dbReference type="Proteomes" id="UP000232875">
    <property type="component" value="Unassembled WGS sequence"/>
</dbReference>
<dbReference type="SUPFAM" id="SSF51735">
    <property type="entry name" value="NAD(P)-binding Rossmann-fold domains"/>
    <property type="match status" value="1"/>
</dbReference>
<dbReference type="SUPFAM" id="SSF50129">
    <property type="entry name" value="GroES-like"/>
    <property type="match status" value="1"/>
</dbReference>
<dbReference type="Gene3D" id="3.90.180.10">
    <property type="entry name" value="Medium-chain alcohol dehydrogenases, catalytic domain"/>
    <property type="match status" value="1"/>
</dbReference>
<reference evidence="3 4" key="1">
    <citation type="submission" date="2017-10" db="EMBL/GenBank/DDBJ databases">
        <title>A novel species of cold-tolerant Malassezia isolated from bats.</title>
        <authorList>
            <person name="Lorch J.M."/>
            <person name="Palmer J.M."/>
            <person name="Vanderwolf K.J."/>
            <person name="Schmidt K.Z."/>
            <person name="Verant M.L."/>
            <person name="Weller T.J."/>
            <person name="Blehert D.S."/>
        </authorList>
    </citation>
    <scope>NUCLEOTIDE SEQUENCE [LARGE SCALE GENOMIC DNA]</scope>
    <source>
        <strain evidence="3 4">NWHC:44797-103</strain>
    </source>
</reference>
<dbReference type="InterPro" id="IPR036291">
    <property type="entry name" value="NAD(P)-bd_dom_sf"/>
</dbReference>
<dbReference type="InterPro" id="IPR052711">
    <property type="entry name" value="Zinc_ADH-like"/>
</dbReference>
<dbReference type="InterPro" id="IPR020843">
    <property type="entry name" value="ER"/>
</dbReference>
<dbReference type="PANTHER" id="PTHR45033:SF3">
    <property type="entry name" value="DEHYDROGENASE, PUTATIVE (AFU_ORTHOLOGUE AFUA_2G13270)-RELATED"/>
    <property type="match status" value="1"/>
</dbReference>
<evidence type="ECO:0000256" key="1">
    <source>
        <dbReference type="SAM" id="Phobius"/>
    </source>
</evidence>
<dbReference type="AlphaFoldDB" id="A0A2N1JB19"/>
<dbReference type="Pfam" id="PF08240">
    <property type="entry name" value="ADH_N"/>
    <property type="match status" value="1"/>
</dbReference>
<keyword evidence="1" id="KW-0812">Transmembrane</keyword>
<evidence type="ECO:0000313" key="4">
    <source>
        <dbReference type="Proteomes" id="UP000232875"/>
    </source>
</evidence>
<dbReference type="STRING" id="2020962.A0A2N1JB19"/>
<keyword evidence="1" id="KW-0472">Membrane</keyword>
<gene>
    <name evidence="3" type="ORF">MVES_002549</name>
</gene>
<dbReference type="PANTHER" id="PTHR45033">
    <property type="match status" value="1"/>
</dbReference>
<dbReference type="Pfam" id="PF00107">
    <property type="entry name" value="ADH_zinc_N"/>
    <property type="match status" value="1"/>
</dbReference>
<keyword evidence="4" id="KW-1185">Reference proteome</keyword>
<dbReference type="Gene3D" id="3.40.50.720">
    <property type="entry name" value="NAD(P)-binding Rossmann-like Domain"/>
    <property type="match status" value="1"/>
</dbReference>
<dbReference type="GO" id="GO:0016491">
    <property type="term" value="F:oxidoreductase activity"/>
    <property type="evidence" value="ECO:0007669"/>
    <property type="project" value="InterPro"/>
</dbReference>
<keyword evidence="1" id="KW-1133">Transmembrane helix</keyword>
<dbReference type="InterPro" id="IPR011032">
    <property type="entry name" value="GroES-like_sf"/>
</dbReference>
<name>A0A2N1JB19_9BASI</name>
<dbReference type="InterPro" id="IPR013149">
    <property type="entry name" value="ADH-like_C"/>
</dbReference>